<proteinExistence type="predicted"/>
<dbReference type="InterPro" id="IPR011990">
    <property type="entry name" value="TPR-like_helical_dom_sf"/>
</dbReference>
<name>A0A816DVT9_9BILA</name>
<sequence>MKKPFANINAHDPDELLFSLGTIFRIKSVKILSDQVWSICLIYSKQDDEELTEILSKRYEEAIGERATRLTFGHFLNVIGEQEKAELYSKLLLQELEQSDIDTKNIIYNNVGPVYAMKGDSKEALSYYHYVLTSVKSA</sequence>
<gene>
    <name evidence="1" type="ORF">GPM918_LOCUS45125</name>
    <name evidence="2" type="ORF">SRO942_LOCUS47378</name>
</gene>
<accession>A0A816DVT9</accession>
<dbReference type="AlphaFoldDB" id="A0A816DVT9"/>
<evidence type="ECO:0000313" key="3">
    <source>
        <dbReference type="Proteomes" id="UP000663829"/>
    </source>
</evidence>
<organism evidence="1 3">
    <name type="scientific">Didymodactylos carnosus</name>
    <dbReference type="NCBI Taxonomy" id="1234261"/>
    <lineage>
        <taxon>Eukaryota</taxon>
        <taxon>Metazoa</taxon>
        <taxon>Spiralia</taxon>
        <taxon>Gnathifera</taxon>
        <taxon>Rotifera</taxon>
        <taxon>Eurotatoria</taxon>
        <taxon>Bdelloidea</taxon>
        <taxon>Philodinida</taxon>
        <taxon>Philodinidae</taxon>
        <taxon>Didymodactylos</taxon>
    </lineage>
</organism>
<evidence type="ECO:0008006" key="4">
    <source>
        <dbReference type="Google" id="ProtNLM"/>
    </source>
</evidence>
<reference evidence="1" key="1">
    <citation type="submission" date="2021-02" db="EMBL/GenBank/DDBJ databases">
        <authorList>
            <person name="Nowell W R."/>
        </authorList>
    </citation>
    <scope>NUCLEOTIDE SEQUENCE</scope>
</reference>
<dbReference type="OrthoDB" id="626167at2759"/>
<comment type="caution">
    <text evidence="1">The sequence shown here is derived from an EMBL/GenBank/DDBJ whole genome shotgun (WGS) entry which is preliminary data.</text>
</comment>
<dbReference type="EMBL" id="CAJOBC010117958">
    <property type="protein sequence ID" value="CAF4560900.1"/>
    <property type="molecule type" value="Genomic_DNA"/>
</dbReference>
<dbReference type="Proteomes" id="UP000663829">
    <property type="component" value="Unassembled WGS sequence"/>
</dbReference>
<keyword evidence="3" id="KW-1185">Reference proteome</keyword>
<protein>
    <recommendedName>
        <fullName evidence="4">Tetratricopeptide repeat protein</fullName>
    </recommendedName>
</protein>
<evidence type="ECO:0000313" key="2">
    <source>
        <dbReference type="EMBL" id="CAF4560900.1"/>
    </source>
</evidence>
<dbReference type="Gene3D" id="1.25.40.10">
    <property type="entry name" value="Tetratricopeptide repeat domain"/>
    <property type="match status" value="1"/>
</dbReference>
<dbReference type="EMBL" id="CAJNOQ010048585">
    <property type="protein sequence ID" value="CAF1644160.1"/>
    <property type="molecule type" value="Genomic_DNA"/>
</dbReference>
<evidence type="ECO:0000313" key="1">
    <source>
        <dbReference type="EMBL" id="CAF1644160.1"/>
    </source>
</evidence>
<dbReference type="Proteomes" id="UP000681722">
    <property type="component" value="Unassembled WGS sequence"/>
</dbReference>